<feature type="compositionally biased region" description="Basic and acidic residues" evidence="1">
    <location>
        <begin position="23"/>
        <end position="60"/>
    </location>
</feature>
<feature type="region of interest" description="Disordered" evidence="1">
    <location>
        <begin position="23"/>
        <end position="70"/>
    </location>
</feature>
<protein>
    <submittedName>
        <fullName evidence="2">Uncharacterized protein</fullName>
    </submittedName>
</protein>
<dbReference type="Proteomes" id="UP000389128">
    <property type="component" value="Unassembled WGS sequence"/>
</dbReference>
<reference evidence="2 3" key="1">
    <citation type="submission" date="2019-01" db="EMBL/GenBank/DDBJ databases">
        <title>Zoogloea oleivorans genome sequencing and assembly.</title>
        <authorList>
            <person name="Tancsics A."/>
            <person name="Farkas M."/>
            <person name="Kriszt B."/>
            <person name="Maroti G."/>
            <person name="Horvath B."/>
        </authorList>
    </citation>
    <scope>NUCLEOTIDE SEQUENCE [LARGE SCALE GENOMIC DNA]</scope>
    <source>
        <strain evidence="2 3">Buc</strain>
    </source>
</reference>
<proteinExistence type="predicted"/>
<dbReference type="AlphaFoldDB" id="A0A6C2D737"/>
<accession>A0A6C2D737</accession>
<organism evidence="2 3">
    <name type="scientific">Zoogloea oleivorans</name>
    <dbReference type="NCBI Taxonomy" id="1552750"/>
    <lineage>
        <taxon>Bacteria</taxon>
        <taxon>Pseudomonadati</taxon>
        <taxon>Pseudomonadota</taxon>
        <taxon>Betaproteobacteria</taxon>
        <taxon>Rhodocyclales</taxon>
        <taxon>Zoogloeaceae</taxon>
        <taxon>Zoogloea</taxon>
    </lineage>
</organism>
<sequence length="125" mass="13421">MVKPVAAPVAKVAVPVVDKKAKPVKLEKPAKAEKTPKADKPAKAEKVAKPVKPSREKVVRDSFSMPKSEHAQLKTLRETLAKAGRICTKSELLRAGVQLLLKENAASTRALVEQLAIVPKGKSAK</sequence>
<evidence type="ECO:0000313" key="3">
    <source>
        <dbReference type="Proteomes" id="UP000389128"/>
    </source>
</evidence>
<dbReference type="EMBL" id="SDKK01000001">
    <property type="protein sequence ID" value="TYC62017.1"/>
    <property type="molecule type" value="Genomic_DNA"/>
</dbReference>
<keyword evidence="3" id="KW-1185">Reference proteome</keyword>
<gene>
    <name evidence="2" type="ORF">ETQ85_00155</name>
</gene>
<dbReference type="OrthoDB" id="9182647at2"/>
<evidence type="ECO:0000313" key="2">
    <source>
        <dbReference type="EMBL" id="TYC62017.1"/>
    </source>
</evidence>
<comment type="caution">
    <text evidence="2">The sequence shown here is derived from an EMBL/GenBank/DDBJ whole genome shotgun (WGS) entry which is preliminary data.</text>
</comment>
<name>A0A6C2D737_9RHOO</name>
<evidence type="ECO:0000256" key="1">
    <source>
        <dbReference type="SAM" id="MobiDB-lite"/>
    </source>
</evidence>